<evidence type="ECO:0000313" key="1">
    <source>
        <dbReference type="EMBL" id="KRZ57011.1"/>
    </source>
</evidence>
<evidence type="ECO:0000313" key="2">
    <source>
        <dbReference type="Proteomes" id="UP000054721"/>
    </source>
</evidence>
<gene>
    <name evidence="1" type="ORF">T02_7271</name>
</gene>
<accession>A0A0V1LC78</accession>
<protein>
    <submittedName>
        <fullName evidence="1">Uncharacterized protein</fullName>
    </submittedName>
</protein>
<dbReference type="Proteomes" id="UP000054721">
    <property type="component" value="Unassembled WGS sequence"/>
</dbReference>
<dbReference type="AlphaFoldDB" id="A0A0V1LC78"/>
<comment type="caution">
    <text evidence="1">The sequence shown here is derived from an EMBL/GenBank/DDBJ whole genome shotgun (WGS) entry which is preliminary data.</text>
</comment>
<name>A0A0V1LC78_9BILA</name>
<dbReference type="EMBL" id="JYDW01000083">
    <property type="protein sequence ID" value="KRZ57011.1"/>
    <property type="molecule type" value="Genomic_DNA"/>
</dbReference>
<organism evidence="1 2">
    <name type="scientific">Trichinella nativa</name>
    <dbReference type="NCBI Taxonomy" id="6335"/>
    <lineage>
        <taxon>Eukaryota</taxon>
        <taxon>Metazoa</taxon>
        <taxon>Ecdysozoa</taxon>
        <taxon>Nematoda</taxon>
        <taxon>Enoplea</taxon>
        <taxon>Dorylaimia</taxon>
        <taxon>Trichinellida</taxon>
        <taxon>Trichinellidae</taxon>
        <taxon>Trichinella</taxon>
    </lineage>
</organism>
<proteinExistence type="predicted"/>
<sequence length="42" mass="4872">MWECIVSFVRTKFVVSCVFQASAEFIGNKNSLFCLTRHCVNR</sequence>
<reference evidence="1 2" key="1">
    <citation type="submission" date="2015-05" db="EMBL/GenBank/DDBJ databases">
        <title>Evolution of Trichinella species and genotypes.</title>
        <authorList>
            <person name="Korhonen P.K."/>
            <person name="Edoardo P."/>
            <person name="Giuseppe L.R."/>
            <person name="Gasser R.B."/>
        </authorList>
    </citation>
    <scope>NUCLEOTIDE SEQUENCE [LARGE SCALE GENOMIC DNA]</scope>
    <source>
        <strain evidence="1">ISS10</strain>
    </source>
</reference>
<dbReference type="OrthoDB" id="10283933at2759"/>
<keyword evidence="2" id="KW-1185">Reference proteome</keyword>